<dbReference type="EMBL" id="ANIE01000003">
    <property type="protein sequence ID" value="KEF32091.1"/>
    <property type="molecule type" value="Genomic_DNA"/>
</dbReference>
<dbReference type="GO" id="GO:0016746">
    <property type="term" value="F:acyltransferase activity"/>
    <property type="evidence" value="ECO:0007669"/>
    <property type="project" value="UniProtKB-KW"/>
</dbReference>
<dbReference type="RefSeq" id="WP_036128515.1">
    <property type="nucleotide sequence ID" value="NZ_ANIE01000003.1"/>
</dbReference>
<dbReference type="SUPFAM" id="SSF53474">
    <property type="entry name" value="alpha/beta-Hydrolases"/>
    <property type="match status" value="1"/>
</dbReference>
<dbReference type="PANTHER" id="PTHR36837:SF5">
    <property type="entry name" value="POLY-3-HYDROXYBUTYRATE SYNTHASE"/>
    <property type="match status" value="1"/>
</dbReference>
<keyword evidence="7" id="KW-1185">Reference proteome</keyword>
<dbReference type="InterPro" id="IPR051321">
    <property type="entry name" value="PHA/PHB_synthase"/>
</dbReference>
<dbReference type="NCBIfam" id="TIGR01838">
    <property type="entry name" value="PHA_synth_I"/>
    <property type="match status" value="1"/>
</dbReference>
<evidence type="ECO:0000256" key="1">
    <source>
        <dbReference type="ARBA" id="ARBA00004496"/>
    </source>
</evidence>
<dbReference type="PATRIC" id="fig|1137280.3.peg.541"/>
<name>A0A072N3K6_9GAMM</name>
<dbReference type="InterPro" id="IPR010963">
    <property type="entry name" value="PHA_synth_I"/>
</dbReference>
<evidence type="ECO:0000256" key="2">
    <source>
        <dbReference type="ARBA" id="ARBA00022490"/>
    </source>
</evidence>
<evidence type="ECO:0000313" key="6">
    <source>
        <dbReference type="EMBL" id="KEF32091.1"/>
    </source>
</evidence>
<comment type="subcellular location">
    <subcellularLocation>
        <location evidence="1">Cytoplasm</location>
    </subcellularLocation>
</comment>
<dbReference type="STRING" id="1137280.D777_00725"/>
<reference evidence="6 7" key="1">
    <citation type="submission" date="2012-12" db="EMBL/GenBank/DDBJ databases">
        <title>Genome assembly of Marinobacter sp. AK21.</title>
        <authorList>
            <person name="Khatri I."/>
            <person name="Kumar R."/>
            <person name="Vaidya B."/>
            <person name="Subramanian S."/>
            <person name="Pinnaka A."/>
        </authorList>
    </citation>
    <scope>NUCLEOTIDE SEQUENCE [LARGE SCALE GENOMIC DNA]</scope>
    <source>
        <strain evidence="6 7">AK21</strain>
    </source>
</reference>
<evidence type="ECO:0000256" key="3">
    <source>
        <dbReference type="ARBA" id="ARBA00022679"/>
    </source>
</evidence>
<gene>
    <name evidence="6" type="ORF">D777_00725</name>
</gene>
<evidence type="ECO:0000256" key="4">
    <source>
        <dbReference type="ARBA" id="ARBA00023315"/>
    </source>
</evidence>
<dbReference type="PANTHER" id="PTHR36837">
    <property type="entry name" value="POLY(3-HYDROXYALKANOATE) POLYMERASE SUBUNIT PHAC"/>
    <property type="match status" value="1"/>
</dbReference>
<proteinExistence type="predicted"/>
<dbReference type="InterPro" id="IPR010941">
    <property type="entry name" value="PhaC_N"/>
</dbReference>
<comment type="caution">
    <text evidence="6">The sequence shown here is derived from an EMBL/GenBank/DDBJ whole genome shotgun (WGS) entry which is preliminary data.</text>
</comment>
<dbReference type="Pfam" id="PF07167">
    <property type="entry name" value="PhaC_N"/>
    <property type="match status" value="1"/>
</dbReference>
<dbReference type="AlphaFoldDB" id="A0A072N3K6"/>
<evidence type="ECO:0000259" key="5">
    <source>
        <dbReference type="Pfam" id="PF07167"/>
    </source>
</evidence>
<keyword evidence="3" id="KW-0808">Transferase</keyword>
<organism evidence="6 7">
    <name type="scientific">Marinobacter nitratireducens</name>
    <dbReference type="NCBI Taxonomy" id="1137280"/>
    <lineage>
        <taxon>Bacteria</taxon>
        <taxon>Pseudomonadati</taxon>
        <taxon>Pseudomonadota</taxon>
        <taxon>Gammaproteobacteria</taxon>
        <taxon>Pseudomonadales</taxon>
        <taxon>Marinobacteraceae</taxon>
        <taxon>Marinobacter</taxon>
    </lineage>
</organism>
<keyword evidence="2" id="KW-0963">Cytoplasm</keyword>
<evidence type="ECO:0000313" key="7">
    <source>
        <dbReference type="Proteomes" id="UP000035057"/>
    </source>
</evidence>
<dbReference type="GO" id="GO:0005737">
    <property type="term" value="C:cytoplasm"/>
    <property type="evidence" value="ECO:0007669"/>
    <property type="project" value="UniProtKB-SubCell"/>
</dbReference>
<dbReference type="OrthoDB" id="7208816at2"/>
<dbReference type="Gene3D" id="3.40.50.1820">
    <property type="entry name" value="alpha/beta hydrolase"/>
    <property type="match status" value="1"/>
</dbReference>
<protein>
    <submittedName>
        <fullName evidence="6">Polyhydroxyalkanoic acid synthase</fullName>
    </submittedName>
</protein>
<sequence length="600" mass="67982">MFGMEFLSSTANRLVEAFEHNVHRGQHQLEEWFGDTGVIDAAKLSTINEMSDAYRAMAEDLLMHPVRFANAEINLARKHLALGAYTLARLMGRERDPVALPAPDDRRFMAEDWRSSLPFDVLHQAYLINSRAFLDWVGDMSALPSANRDQMAFYARQLTSALSPSNFPATNPEVLRITWERKGMNLLEGTQQLMEDLRQNPSLFNVGMTDRSAFEVGRNLATTPGKVVYQNELMQLIQYSPTTKSVARVPVLIVPPWINKYYILDLAPRNSFIQWLVDQGQTVFIISWRNPGPSLRDKSWDDYMTQGPLEAMDAVTQATGEEKMNVIGYCIGGTLLGSTLAWLEKRKQNRVISATYLTTLLDFSDPGGIGVFINDHSIRGIERMLKRKGYLDGRAMAFTFNLLRENELFWSFWTNNYLKGEKPKAFDLLYWNTDGTNLPAKMHSFYLREMYLNNRLVQPNSLTLAGESIDLSEITIPSFFLSARQDHIAKWKTTYKGACVHGGDVRFVLSGSGHIAGVINPPYKEKYGFWTNGSLPADSDEWLAQAEHQPGSWWPHWLEWLEQYMGEPIEARIPGDGKLKAIEDAPGSYVKVRAAEAAKA</sequence>
<keyword evidence="4" id="KW-0012">Acyltransferase</keyword>
<accession>A0A072N3K6</accession>
<dbReference type="Proteomes" id="UP000035057">
    <property type="component" value="Unassembled WGS sequence"/>
</dbReference>
<dbReference type="GO" id="GO:0042619">
    <property type="term" value="P:poly-hydroxybutyrate biosynthetic process"/>
    <property type="evidence" value="ECO:0007669"/>
    <property type="project" value="InterPro"/>
</dbReference>
<feature type="domain" description="Poly-beta-hydroxybutyrate polymerase N-terminal" evidence="5">
    <location>
        <begin position="104"/>
        <end position="276"/>
    </location>
</feature>
<dbReference type="InterPro" id="IPR029058">
    <property type="entry name" value="AB_hydrolase_fold"/>
</dbReference>